<keyword evidence="2" id="KW-1185">Reference proteome</keyword>
<name>A0A6I8LYY1_9PSEU</name>
<proteinExistence type="predicted"/>
<gene>
    <name evidence="1" type="ORF">AA23TX_07583</name>
</gene>
<reference evidence="1 2" key="1">
    <citation type="submission" date="2019-09" db="EMBL/GenBank/DDBJ databases">
        <authorList>
            <person name="Leyn A S."/>
        </authorList>
    </citation>
    <scope>NUCLEOTIDE SEQUENCE [LARGE SCALE GENOMIC DNA]</scope>
    <source>
        <strain evidence="1">AA231_1</strain>
    </source>
</reference>
<sequence>MRGARACSAGVTTSAAVVLSARGGGGQQWQWQSHDQVVSWSGGG</sequence>
<evidence type="ECO:0000313" key="1">
    <source>
        <dbReference type="EMBL" id="VVJ22666.1"/>
    </source>
</evidence>
<accession>A0A6I8LYY1</accession>
<dbReference type="EMBL" id="CABVGP010000003">
    <property type="protein sequence ID" value="VVJ22666.1"/>
    <property type="molecule type" value="Genomic_DNA"/>
</dbReference>
<dbReference type="AlphaFoldDB" id="A0A6I8LYY1"/>
<organism evidence="1 2">
    <name type="scientific">Amycolatopsis camponoti</name>
    <dbReference type="NCBI Taxonomy" id="2606593"/>
    <lineage>
        <taxon>Bacteria</taxon>
        <taxon>Bacillati</taxon>
        <taxon>Actinomycetota</taxon>
        <taxon>Actinomycetes</taxon>
        <taxon>Pseudonocardiales</taxon>
        <taxon>Pseudonocardiaceae</taxon>
        <taxon>Amycolatopsis</taxon>
    </lineage>
</organism>
<protein>
    <submittedName>
        <fullName evidence="1">Uncharacterized protein</fullName>
    </submittedName>
</protein>
<evidence type="ECO:0000313" key="2">
    <source>
        <dbReference type="Proteomes" id="UP000399805"/>
    </source>
</evidence>
<dbReference type="Proteomes" id="UP000399805">
    <property type="component" value="Unassembled WGS sequence"/>
</dbReference>